<name>A0A0Q4B7B9_9BACT</name>
<sequence length="211" mass="23404">MHEKLSGTALNIARMPSPDTFNRVFQIIDPMGFKSACKAFVRAVYKGITGKDIAIDGKTPRGVKWVGSSSPAHIVSAYCPAHQFVVDYLKSEEKGGELALMLALLELLTLEERTVAIDTAGTHTDVVEKIQSQGGHFVLTVKGYQKNLLRLSGIGSVRTGGVRYRPMRRWAREVYRKSVGSTRTEAPHYITDLPDPKRINGAIRRHWGGRE</sequence>
<gene>
    <name evidence="2" type="ORF">AL399_04585</name>
</gene>
<dbReference type="Pfam" id="PF01609">
    <property type="entry name" value="DDE_Tnp_1"/>
    <property type="match status" value="1"/>
</dbReference>
<dbReference type="GO" id="GO:0003677">
    <property type="term" value="F:DNA binding"/>
    <property type="evidence" value="ECO:0007669"/>
    <property type="project" value="InterPro"/>
</dbReference>
<dbReference type="NCBIfam" id="NF033564">
    <property type="entry name" value="transpos_ISAs1"/>
    <property type="match status" value="1"/>
</dbReference>
<dbReference type="EMBL" id="LIIK01000017">
    <property type="protein sequence ID" value="KQM08937.1"/>
    <property type="molecule type" value="Genomic_DNA"/>
</dbReference>
<reference evidence="2" key="1">
    <citation type="submission" date="2015-08" db="EMBL/GenBank/DDBJ databases">
        <title>Candidatus Bacteriodes Periocalifornicus.</title>
        <authorList>
            <person name="McLean J.S."/>
            <person name="Kelley S."/>
        </authorList>
    </citation>
    <scope>NUCLEOTIDE SEQUENCE [LARGE SCALE GENOMIC DNA]</scope>
    <source>
        <strain evidence="2">12B</strain>
    </source>
</reference>
<proteinExistence type="predicted"/>
<evidence type="ECO:0000313" key="3">
    <source>
        <dbReference type="Proteomes" id="UP000054172"/>
    </source>
</evidence>
<dbReference type="PANTHER" id="PTHR30298">
    <property type="entry name" value="H REPEAT-ASSOCIATED PREDICTED TRANSPOSASE"/>
    <property type="match status" value="1"/>
</dbReference>
<dbReference type="PANTHER" id="PTHR30298:SF0">
    <property type="entry name" value="PROTEIN YBFL-RELATED"/>
    <property type="match status" value="1"/>
</dbReference>
<evidence type="ECO:0000259" key="1">
    <source>
        <dbReference type="Pfam" id="PF01609"/>
    </source>
</evidence>
<protein>
    <recommendedName>
        <fullName evidence="1">Transposase IS4-like domain-containing protein</fullName>
    </recommendedName>
</protein>
<dbReference type="GO" id="GO:0004803">
    <property type="term" value="F:transposase activity"/>
    <property type="evidence" value="ECO:0007669"/>
    <property type="project" value="InterPro"/>
</dbReference>
<organism evidence="2 3">
    <name type="scientific">Candidatus [Bacteroides] periocalifornicus</name>
    <dbReference type="NCBI Taxonomy" id="1702214"/>
    <lineage>
        <taxon>Bacteria</taxon>
        <taxon>Pseudomonadati</taxon>
        <taxon>Bacteroidota</taxon>
    </lineage>
</organism>
<dbReference type="PATRIC" id="fig|1702214.3.peg.1828"/>
<comment type="caution">
    <text evidence="2">The sequence shown here is derived from an EMBL/GenBank/DDBJ whole genome shotgun (WGS) entry which is preliminary data.</text>
</comment>
<feature type="domain" description="Transposase IS4-like" evidence="1">
    <location>
        <begin position="73"/>
        <end position="207"/>
    </location>
</feature>
<evidence type="ECO:0000313" key="2">
    <source>
        <dbReference type="EMBL" id="KQM08937.1"/>
    </source>
</evidence>
<dbReference type="GO" id="GO:0006313">
    <property type="term" value="P:DNA transposition"/>
    <property type="evidence" value="ECO:0007669"/>
    <property type="project" value="InterPro"/>
</dbReference>
<keyword evidence="3" id="KW-1185">Reference proteome</keyword>
<dbReference type="InterPro" id="IPR047647">
    <property type="entry name" value="ISAs1_transpos"/>
</dbReference>
<dbReference type="Proteomes" id="UP000054172">
    <property type="component" value="Unassembled WGS sequence"/>
</dbReference>
<dbReference type="InterPro" id="IPR051698">
    <property type="entry name" value="Transposase_11-like"/>
</dbReference>
<accession>A0A0Q4B7B9</accession>
<dbReference type="AlphaFoldDB" id="A0A0Q4B7B9"/>
<dbReference type="InterPro" id="IPR002559">
    <property type="entry name" value="Transposase_11"/>
</dbReference>